<evidence type="ECO:0000313" key="1">
    <source>
        <dbReference type="EMBL" id="CAD8122711.1"/>
    </source>
</evidence>
<organism evidence="1 2">
    <name type="scientific">Paramecium sonneborni</name>
    <dbReference type="NCBI Taxonomy" id="65129"/>
    <lineage>
        <taxon>Eukaryota</taxon>
        <taxon>Sar</taxon>
        <taxon>Alveolata</taxon>
        <taxon>Ciliophora</taxon>
        <taxon>Intramacronucleata</taxon>
        <taxon>Oligohymenophorea</taxon>
        <taxon>Peniculida</taxon>
        <taxon>Parameciidae</taxon>
        <taxon>Paramecium</taxon>
    </lineage>
</organism>
<gene>
    <name evidence="1" type="ORF">PSON_ATCC_30995.1.T1400049</name>
</gene>
<proteinExistence type="predicted"/>
<sequence>MNNYVYGQNQQIIIQQLFCKIEQLMIEIQKLTNFSNQLIMNLQTQENQYNSLKRQFNDIWSQLSEQQKIWFNLKNNTQHYTLSNEAFVMSNLITDIRSRVSEIQQFNYNQQDYSKQKKCQQCSEKDYTISNLKAQIQKQAEILLKLQSDSEIARPQTQNCFGNYNNQRIHTEGLTRQRFASQKLFQSNLSTTTAPGSKF</sequence>
<reference evidence="1" key="1">
    <citation type="submission" date="2021-01" db="EMBL/GenBank/DDBJ databases">
        <authorList>
            <consortium name="Genoscope - CEA"/>
            <person name="William W."/>
        </authorList>
    </citation>
    <scope>NUCLEOTIDE SEQUENCE</scope>
</reference>
<accession>A0A8S1R3L4</accession>
<name>A0A8S1R3L4_9CILI</name>
<dbReference type="OrthoDB" id="294688at2759"/>
<evidence type="ECO:0000313" key="2">
    <source>
        <dbReference type="Proteomes" id="UP000692954"/>
    </source>
</evidence>
<dbReference type="EMBL" id="CAJJDN010000140">
    <property type="protein sequence ID" value="CAD8122711.1"/>
    <property type="molecule type" value="Genomic_DNA"/>
</dbReference>
<dbReference type="Proteomes" id="UP000692954">
    <property type="component" value="Unassembled WGS sequence"/>
</dbReference>
<protein>
    <submittedName>
        <fullName evidence="1">Uncharacterized protein</fullName>
    </submittedName>
</protein>
<keyword evidence="2" id="KW-1185">Reference proteome</keyword>
<dbReference type="AlphaFoldDB" id="A0A8S1R3L4"/>
<comment type="caution">
    <text evidence="1">The sequence shown here is derived from an EMBL/GenBank/DDBJ whole genome shotgun (WGS) entry which is preliminary data.</text>
</comment>